<evidence type="ECO:0000313" key="1">
    <source>
        <dbReference type="EMBL" id="GIH72768.1"/>
    </source>
</evidence>
<dbReference type="Proteomes" id="UP000610966">
    <property type="component" value="Unassembled WGS sequence"/>
</dbReference>
<name>A0A8J3W238_9ACTN</name>
<accession>A0A8J3W238</accession>
<evidence type="ECO:0000313" key="2">
    <source>
        <dbReference type="Proteomes" id="UP000610966"/>
    </source>
</evidence>
<gene>
    <name evidence="1" type="ORF">Mth01_50210</name>
</gene>
<organism evidence="1 2">
    <name type="scientific">Sphaerimonospora thailandensis</name>
    <dbReference type="NCBI Taxonomy" id="795644"/>
    <lineage>
        <taxon>Bacteria</taxon>
        <taxon>Bacillati</taxon>
        <taxon>Actinomycetota</taxon>
        <taxon>Actinomycetes</taxon>
        <taxon>Streptosporangiales</taxon>
        <taxon>Streptosporangiaceae</taxon>
        <taxon>Sphaerimonospora</taxon>
    </lineage>
</organism>
<reference evidence="1" key="1">
    <citation type="submission" date="2021-01" db="EMBL/GenBank/DDBJ databases">
        <title>Whole genome shotgun sequence of Sphaerimonospora thailandensis NBRC 107569.</title>
        <authorList>
            <person name="Komaki H."/>
            <person name="Tamura T."/>
        </authorList>
    </citation>
    <scope>NUCLEOTIDE SEQUENCE</scope>
    <source>
        <strain evidence="1">NBRC 107569</strain>
    </source>
</reference>
<protein>
    <submittedName>
        <fullName evidence="1">Uncharacterized protein</fullName>
    </submittedName>
</protein>
<dbReference type="EMBL" id="BOOG01000062">
    <property type="protein sequence ID" value="GIH72768.1"/>
    <property type="molecule type" value="Genomic_DNA"/>
</dbReference>
<proteinExistence type="predicted"/>
<sequence length="93" mass="10133">MIVSTLPQTILQVCYNAPFVSRVTETPVGCGFLNPVRTNVVLLFTWSALLCTTTATVSKKPELPPHQLGRLDGVGLLARLPVVLRYVPHAPHT</sequence>
<comment type="caution">
    <text evidence="1">The sequence shown here is derived from an EMBL/GenBank/DDBJ whole genome shotgun (WGS) entry which is preliminary data.</text>
</comment>
<keyword evidence="2" id="KW-1185">Reference proteome</keyword>
<dbReference type="AlphaFoldDB" id="A0A8J3W238"/>